<dbReference type="PROSITE" id="PS01188">
    <property type="entry name" value="ELO"/>
    <property type="match status" value="1"/>
</dbReference>
<evidence type="ECO:0000256" key="2">
    <source>
        <dbReference type="ARBA" id="ARBA00022516"/>
    </source>
</evidence>
<dbReference type="GO" id="GO:0005789">
    <property type="term" value="C:endoplasmic reticulum membrane"/>
    <property type="evidence" value="ECO:0007669"/>
    <property type="project" value="TreeGrafter"/>
</dbReference>
<reference evidence="12 13" key="1">
    <citation type="submission" date="2018-03" db="EMBL/GenBank/DDBJ databases">
        <title>Draft genome sequence of Rohu Carp (Labeo rohita).</title>
        <authorList>
            <person name="Das P."/>
            <person name="Kushwaha B."/>
            <person name="Joshi C.G."/>
            <person name="Kumar D."/>
            <person name="Nagpure N.S."/>
            <person name="Sahoo L."/>
            <person name="Das S.P."/>
            <person name="Bit A."/>
            <person name="Patnaik S."/>
            <person name="Meher P.K."/>
            <person name="Jayasankar P."/>
            <person name="Koringa P.G."/>
            <person name="Patel N.V."/>
            <person name="Hinsu A.T."/>
            <person name="Kumar R."/>
            <person name="Pandey M."/>
            <person name="Agarwal S."/>
            <person name="Srivastava S."/>
            <person name="Singh M."/>
            <person name="Iquebal M.A."/>
            <person name="Jaiswal S."/>
            <person name="Angadi U.B."/>
            <person name="Kumar N."/>
            <person name="Raza M."/>
            <person name="Shah T.M."/>
            <person name="Rai A."/>
            <person name="Jena J.K."/>
        </authorList>
    </citation>
    <scope>NUCLEOTIDE SEQUENCE [LARGE SCALE GENOMIC DNA]</scope>
    <source>
        <strain evidence="12">DASCIFA01</strain>
        <tissue evidence="12">Testis</tissue>
    </source>
</reference>
<evidence type="ECO:0000256" key="7">
    <source>
        <dbReference type="ARBA" id="ARBA00023098"/>
    </source>
</evidence>
<feature type="transmembrane region" description="Helical" evidence="10">
    <location>
        <begin position="364"/>
        <end position="382"/>
    </location>
</feature>
<dbReference type="AlphaFoldDB" id="A0A498LFQ4"/>
<keyword evidence="13" id="KW-1185">Reference proteome</keyword>
<feature type="transmembrane region" description="Helical" evidence="10">
    <location>
        <begin position="388"/>
        <end position="410"/>
    </location>
</feature>
<accession>A0A498LFQ4</accession>
<sequence length="621" mass="71476">MWCTCETPGPVNVPMFFNGKGEGLSRMRPLNVGQTTYPHFFIFDLEKAKGQLEFDELVFFFLFFLKLLRWVKFSRHDAGSLGSVVVCSSSSAGGFATLFGEGKQWLQNLLGDLRDKLARGKLTNISFMVVNEQDAQSRAMYWELKRRTAEGIPVYQQNPLQKDVWDILEGDKDDFLVYDRCGYLTFHIVLPFSFLHYPYIEAAIRATYHKNICNCSVSVSPSIWQRLQIFYQWVLENGDKRTDGWLLVYSPLPVGGIFLFYLVIVWLGPKLMSSREPVNIKALLIIYNFSMVCLSAYMFYEFTASSWLANYSLVCQPVDYSETPLAMRMARVCWWFYFSKVIELTDTVFFILRKKNNQLTFLHVYHHGTMIFNWWAGVKYVAGGQSFLIGLINSFVHVVMYMYYGLAALGSQMHKYLWWKHYLTSLQLLQFFTVTIHTAVNLFADCDFPDTMNMVVLGYSLSLIALFSNFYYRSYISKKTKTEEEDCMCTYLIRFPHSWLIARGEREFLACERVGTLTVSERKVDVENAERMAPCWRNGGQKHRERDHPDTAHSCSAVVHSGYVVYLCLEAVCAYMSGPEHYAQSKGQDGTERFGGLRTLNAIRGGEGLQAVKGPDGDSYE</sequence>
<organism evidence="12 13">
    <name type="scientific">Labeo rohita</name>
    <name type="common">Indian major carp</name>
    <name type="synonym">Cyprinus rohita</name>
    <dbReference type="NCBI Taxonomy" id="84645"/>
    <lineage>
        <taxon>Eukaryota</taxon>
        <taxon>Metazoa</taxon>
        <taxon>Chordata</taxon>
        <taxon>Craniata</taxon>
        <taxon>Vertebrata</taxon>
        <taxon>Euteleostomi</taxon>
        <taxon>Actinopterygii</taxon>
        <taxon>Neopterygii</taxon>
        <taxon>Teleostei</taxon>
        <taxon>Ostariophysi</taxon>
        <taxon>Cypriniformes</taxon>
        <taxon>Cyprinidae</taxon>
        <taxon>Labeoninae</taxon>
        <taxon>Labeonini</taxon>
        <taxon>Labeo</taxon>
    </lineage>
</organism>
<evidence type="ECO:0000256" key="10">
    <source>
        <dbReference type="RuleBase" id="RU361115"/>
    </source>
</evidence>
<evidence type="ECO:0000256" key="8">
    <source>
        <dbReference type="ARBA" id="ARBA00023136"/>
    </source>
</evidence>
<feature type="transmembrane region" description="Helical" evidence="10">
    <location>
        <begin position="245"/>
        <end position="268"/>
    </location>
</feature>
<comment type="caution">
    <text evidence="12">The sequence shown here is derived from an EMBL/GenBank/DDBJ whole genome shotgun (WGS) entry which is preliminary data.</text>
</comment>
<dbReference type="Proteomes" id="UP000290572">
    <property type="component" value="Unassembled WGS sequence"/>
</dbReference>
<gene>
    <name evidence="12" type="ORF">ROHU_035571</name>
</gene>
<feature type="transmembrane region" description="Helical" evidence="10">
    <location>
        <begin position="280"/>
        <end position="300"/>
    </location>
</feature>
<keyword evidence="3 10" id="KW-0808">Transferase</keyword>
<dbReference type="GO" id="GO:0030148">
    <property type="term" value="P:sphingolipid biosynthetic process"/>
    <property type="evidence" value="ECO:0007669"/>
    <property type="project" value="TreeGrafter"/>
</dbReference>
<keyword evidence="5 10" id="KW-0276">Fatty acid metabolism</keyword>
<feature type="transmembrane region" description="Helical" evidence="10">
    <location>
        <begin position="422"/>
        <end position="440"/>
    </location>
</feature>
<keyword evidence="6 10" id="KW-1133">Transmembrane helix</keyword>
<evidence type="ECO:0000259" key="11">
    <source>
        <dbReference type="Pfam" id="PF04592"/>
    </source>
</evidence>
<keyword evidence="8 10" id="KW-0472">Membrane</keyword>
<dbReference type="EMBL" id="QBIY01013392">
    <property type="protein sequence ID" value="RXN05806.1"/>
    <property type="molecule type" value="Genomic_DNA"/>
</dbReference>
<feature type="domain" description="Selenoprotein P N-terminal" evidence="11">
    <location>
        <begin position="108"/>
        <end position="219"/>
    </location>
</feature>
<keyword evidence="9 10" id="KW-0275">Fatty acid biosynthesis</keyword>
<dbReference type="InterPro" id="IPR002076">
    <property type="entry name" value="ELO_fam"/>
</dbReference>
<evidence type="ECO:0000256" key="3">
    <source>
        <dbReference type="ARBA" id="ARBA00022679"/>
    </source>
</evidence>
<evidence type="ECO:0000256" key="5">
    <source>
        <dbReference type="ARBA" id="ARBA00022832"/>
    </source>
</evidence>
<dbReference type="STRING" id="84645.A0A498LFQ4"/>
<keyword evidence="14" id="KW-1267">Proteomics identification</keyword>
<comment type="subcellular location">
    <subcellularLocation>
        <location evidence="1">Membrane</location>
        <topology evidence="1">Multi-pass membrane protein</topology>
    </subcellularLocation>
</comment>
<dbReference type="GO" id="GO:0034625">
    <property type="term" value="P:fatty acid elongation, monounsaturated fatty acid"/>
    <property type="evidence" value="ECO:0007669"/>
    <property type="project" value="TreeGrafter"/>
</dbReference>
<dbReference type="Pfam" id="PF04592">
    <property type="entry name" value="SelP_N"/>
    <property type="match status" value="1"/>
</dbReference>
<dbReference type="GO" id="GO:0042761">
    <property type="term" value="P:very long-chain fatty acid biosynthetic process"/>
    <property type="evidence" value="ECO:0007669"/>
    <property type="project" value="TreeGrafter"/>
</dbReference>
<dbReference type="GO" id="GO:0009922">
    <property type="term" value="F:fatty acid elongase activity"/>
    <property type="evidence" value="ECO:0007669"/>
    <property type="project" value="UniProtKB-EC"/>
</dbReference>
<proteinExistence type="evidence at protein level"/>
<dbReference type="Pfam" id="PF01151">
    <property type="entry name" value="ELO"/>
    <property type="match status" value="1"/>
</dbReference>
<dbReference type="EC" id="2.3.1.199" evidence="10"/>
<dbReference type="GO" id="GO:0019367">
    <property type="term" value="P:fatty acid elongation, saturated fatty acid"/>
    <property type="evidence" value="ECO:0007669"/>
    <property type="project" value="TreeGrafter"/>
</dbReference>
<comment type="catalytic activity">
    <reaction evidence="10">
        <text>a very-long-chain acyl-CoA + malonyl-CoA + H(+) = a very-long-chain 3-oxoacyl-CoA + CO2 + CoA</text>
        <dbReference type="Rhea" id="RHEA:32727"/>
        <dbReference type="ChEBI" id="CHEBI:15378"/>
        <dbReference type="ChEBI" id="CHEBI:16526"/>
        <dbReference type="ChEBI" id="CHEBI:57287"/>
        <dbReference type="ChEBI" id="CHEBI:57384"/>
        <dbReference type="ChEBI" id="CHEBI:90725"/>
        <dbReference type="ChEBI" id="CHEBI:90736"/>
        <dbReference type="EC" id="2.3.1.199"/>
    </reaction>
</comment>
<comment type="similarity">
    <text evidence="10">Belongs to the ELO family.</text>
</comment>
<evidence type="ECO:0000313" key="12">
    <source>
        <dbReference type="EMBL" id="RXN05806.1"/>
    </source>
</evidence>
<dbReference type="InterPro" id="IPR030457">
    <property type="entry name" value="ELO_CS"/>
</dbReference>
<evidence type="ECO:0000256" key="6">
    <source>
        <dbReference type="ARBA" id="ARBA00022989"/>
    </source>
</evidence>
<feature type="transmembrane region" description="Helical" evidence="10">
    <location>
        <begin position="452"/>
        <end position="472"/>
    </location>
</feature>
<evidence type="ECO:0000256" key="9">
    <source>
        <dbReference type="ARBA" id="ARBA00023160"/>
    </source>
</evidence>
<dbReference type="PANTHER" id="PTHR11157:SF145">
    <property type="entry name" value="ELONGATION OF VERY LONG CHAIN FATTY ACIDS PROTEIN"/>
    <property type="match status" value="1"/>
</dbReference>
<dbReference type="InterPro" id="IPR007671">
    <property type="entry name" value="Selenoprotein-P_N"/>
</dbReference>
<evidence type="ECO:0000256" key="1">
    <source>
        <dbReference type="ARBA" id="ARBA00004141"/>
    </source>
</evidence>
<evidence type="ECO:0000313" key="13">
    <source>
        <dbReference type="Proteomes" id="UP000290572"/>
    </source>
</evidence>
<keyword evidence="4 10" id="KW-0812">Transmembrane</keyword>
<dbReference type="GO" id="GO:0034626">
    <property type="term" value="P:fatty acid elongation, polyunsaturated fatty acid"/>
    <property type="evidence" value="ECO:0007669"/>
    <property type="project" value="TreeGrafter"/>
</dbReference>
<evidence type="ECO:0000256" key="4">
    <source>
        <dbReference type="ARBA" id="ARBA00022692"/>
    </source>
</evidence>
<name>A0A498LFQ4_LABRO</name>
<evidence type="ECO:0007829" key="14">
    <source>
        <dbReference type="PeptideAtlas" id="A0A498LFQ4"/>
    </source>
</evidence>
<feature type="transmembrane region" description="Helical" evidence="10">
    <location>
        <begin position="334"/>
        <end position="352"/>
    </location>
</feature>
<protein>
    <recommendedName>
        <fullName evidence="10">Elongation of very long chain fatty acids protein</fullName>
        <ecNumber evidence="10">2.3.1.199</ecNumber>
    </recommendedName>
    <alternativeName>
        <fullName evidence="10">Very-long-chain 3-oxoacyl-CoA synthase</fullName>
    </alternativeName>
</protein>
<keyword evidence="7 10" id="KW-0443">Lipid metabolism</keyword>
<keyword evidence="2 10" id="KW-0444">Lipid biosynthesis</keyword>
<dbReference type="PANTHER" id="PTHR11157">
    <property type="entry name" value="FATTY ACID ACYL TRANSFERASE-RELATED"/>
    <property type="match status" value="1"/>
</dbReference>